<dbReference type="Proteomes" id="UP001224122">
    <property type="component" value="Unassembled WGS sequence"/>
</dbReference>
<reference evidence="2 3" key="1">
    <citation type="submission" date="2023-07" db="EMBL/GenBank/DDBJ databases">
        <title>Genomic Encyclopedia of Type Strains, Phase IV (KMG-IV): sequencing the most valuable type-strain genomes for metagenomic binning, comparative biology and taxonomic classification.</title>
        <authorList>
            <person name="Goeker M."/>
        </authorList>
    </citation>
    <scope>NUCLEOTIDE SEQUENCE [LARGE SCALE GENOMIC DNA]</scope>
    <source>
        <strain evidence="2 3">DSM 27594</strain>
    </source>
</reference>
<feature type="region of interest" description="Disordered" evidence="1">
    <location>
        <begin position="25"/>
        <end position="59"/>
    </location>
</feature>
<comment type="caution">
    <text evidence="2">The sequence shown here is derived from an EMBL/GenBank/DDBJ whole genome shotgun (WGS) entry which is preliminary data.</text>
</comment>
<evidence type="ECO:0000313" key="3">
    <source>
        <dbReference type="Proteomes" id="UP001224122"/>
    </source>
</evidence>
<name>A0ABT9Y038_9BACI</name>
<dbReference type="EMBL" id="JAUSTW010000008">
    <property type="protein sequence ID" value="MDQ0201199.1"/>
    <property type="molecule type" value="Genomic_DNA"/>
</dbReference>
<keyword evidence="3" id="KW-1185">Reference proteome</keyword>
<proteinExistence type="predicted"/>
<feature type="compositionally biased region" description="Basic and acidic residues" evidence="1">
    <location>
        <begin position="39"/>
        <end position="59"/>
    </location>
</feature>
<sequence length="59" mass="7624">MKKRSRLRKRIREWLNKRKLWKEKNQNPLPSFANNWRNRHQEQLEKPKEFYQNERTTEE</sequence>
<dbReference type="RefSeq" id="WP_307412311.1">
    <property type="nucleotide sequence ID" value="NZ_JAUSTW010000008.1"/>
</dbReference>
<protein>
    <submittedName>
        <fullName evidence="2">Uncharacterized protein</fullName>
    </submittedName>
</protein>
<gene>
    <name evidence="2" type="ORF">J2S10_004405</name>
</gene>
<evidence type="ECO:0000256" key="1">
    <source>
        <dbReference type="SAM" id="MobiDB-lite"/>
    </source>
</evidence>
<evidence type="ECO:0000313" key="2">
    <source>
        <dbReference type="EMBL" id="MDQ0201199.1"/>
    </source>
</evidence>
<organism evidence="2 3">
    <name type="scientific">Neobacillus ginsengisoli</name>
    <dbReference type="NCBI Taxonomy" id="904295"/>
    <lineage>
        <taxon>Bacteria</taxon>
        <taxon>Bacillati</taxon>
        <taxon>Bacillota</taxon>
        <taxon>Bacilli</taxon>
        <taxon>Bacillales</taxon>
        <taxon>Bacillaceae</taxon>
        <taxon>Neobacillus</taxon>
    </lineage>
</organism>
<feature type="compositionally biased region" description="Polar residues" evidence="1">
    <location>
        <begin position="26"/>
        <end position="36"/>
    </location>
</feature>
<accession>A0ABT9Y038</accession>